<evidence type="ECO:0000313" key="3">
    <source>
        <dbReference type="Ensembl" id="ENSMCSP00000004887.1"/>
    </source>
</evidence>
<keyword evidence="4" id="KW-1185">Reference proteome</keyword>
<sequence>MKILFLLFPLILLFVQGAEGGVYGCRRKGGFWYCSLFNCNFPYVIAGKCSTFQFCCRTSCSLLAPGPISFLMSPPLPALPAQLG</sequence>
<dbReference type="GO" id="GO:0005576">
    <property type="term" value="C:extracellular region"/>
    <property type="evidence" value="ECO:0007669"/>
    <property type="project" value="InterPro"/>
</dbReference>
<evidence type="ECO:0000259" key="2">
    <source>
        <dbReference type="Pfam" id="PF00711"/>
    </source>
</evidence>
<organism evidence="3 4">
    <name type="scientific">Malurus cyaneus samueli</name>
    <dbReference type="NCBI Taxonomy" id="2593467"/>
    <lineage>
        <taxon>Eukaryota</taxon>
        <taxon>Metazoa</taxon>
        <taxon>Chordata</taxon>
        <taxon>Craniata</taxon>
        <taxon>Vertebrata</taxon>
        <taxon>Euteleostomi</taxon>
        <taxon>Archelosauria</taxon>
        <taxon>Archosauria</taxon>
        <taxon>Dinosauria</taxon>
        <taxon>Saurischia</taxon>
        <taxon>Theropoda</taxon>
        <taxon>Coelurosauria</taxon>
        <taxon>Aves</taxon>
        <taxon>Neognathae</taxon>
        <taxon>Neoaves</taxon>
        <taxon>Telluraves</taxon>
        <taxon>Australaves</taxon>
        <taxon>Passeriformes</taxon>
        <taxon>Meliphagoidea</taxon>
        <taxon>Maluridae</taxon>
        <taxon>Malurus</taxon>
    </lineage>
</organism>
<reference evidence="3" key="2">
    <citation type="submission" date="2025-09" db="UniProtKB">
        <authorList>
            <consortium name="Ensembl"/>
        </authorList>
    </citation>
    <scope>IDENTIFICATION</scope>
</reference>
<name>A0A8C5TAF6_9PASS</name>
<dbReference type="OrthoDB" id="9393869at2759"/>
<feature type="chain" id="PRO_5034928186" description="Beta-defensin-like domain-containing protein" evidence="1">
    <location>
        <begin position="21"/>
        <end position="84"/>
    </location>
</feature>
<dbReference type="Pfam" id="PF00711">
    <property type="entry name" value="Defensin_beta"/>
    <property type="match status" value="1"/>
</dbReference>
<keyword evidence="1" id="KW-0732">Signal</keyword>
<dbReference type="GO" id="GO:0006952">
    <property type="term" value="P:defense response"/>
    <property type="evidence" value="ECO:0007669"/>
    <property type="project" value="InterPro"/>
</dbReference>
<dbReference type="Ensembl" id="ENSMCST00000005000.1">
    <property type="protein sequence ID" value="ENSMCSP00000004887.1"/>
    <property type="gene ID" value="ENSMCSG00000003492.1"/>
</dbReference>
<protein>
    <recommendedName>
        <fullName evidence="2">Beta-defensin-like domain-containing protein</fullName>
    </recommendedName>
</protein>
<evidence type="ECO:0000256" key="1">
    <source>
        <dbReference type="SAM" id="SignalP"/>
    </source>
</evidence>
<evidence type="ECO:0000313" key="4">
    <source>
        <dbReference type="Proteomes" id="UP000694560"/>
    </source>
</evidence>
<dbReference type="InterPro" id="IPR001855">
    <property type="entry name" value="Defensin_beta-like"/>
</dbReference>
<reference evidence="3" key="1">
    <citation type="submission" date="2025-08" db="UniProtKB">
        <authorList>
            <consortium name="Ensembl"/>
        </authorList>
    </citation>
    <scope>IDENTIFICATION</scope>
</reference>
<dbReference type="Proteomes" id="UP000694560">
    <property type="component" value="Unplaced"/>
</dbReference>
<accession>A0A8C5TAF6</accession>
<feature type="domain" description="Beta-defensin-like" evidence="2">
    <location>
        <begin position="24"/>
        <end position="57"/>
    </location>
</feature>
<dbReference type="AlphaFoldDB" id="A0A8C5TAF6"/>
<feature type="signal peptide" evidence="1">
    <location>
        <begin position="1"/>
        <end position="20"/>
    </location>
</feature>
<proteinExistence type="predicted"/>